<evidence type="ECO:0000256" key="8">
    <source>
        <dbReference type="ARBA" id="ARBA00022989"/>
    </source>
</evidence>
<keyword evidence="7" id="KW-0851">Voltage-gated channel</keyword>
<evidence type="ECO:0000256" key="9">
    <source>
        <dbReference type="ARBA" id="ARBA00023002"/>
    </source>
</evidence>
<evidence type="ECO:0000256" key="14">
    <source>
        <dbReference type="ARBA" id="ARBA00023303"/>
    </source>
</evidence>
<evidence type="ECO:0000256" key="5">
    <source>
        <dbReference type="ARBA" id="ARBA00022490"/>
    </source>
</evidence>
<dbReference type="Ensembl" id="ENSPEMT00000037176.1">
    <property type="protein sequence ID" value="ENSPEMP00000033511.1"/>
    <property type="gene ID" value="ENSPEMG00000029793.1"/>
</dbReference>
<comment type="subcellular location">
    <subcellularLocation>
        <location evidence="2">Cytoplasm</location>
    </subcellularLocation>
    <subcellularLocation>
        <location evidence="1">Membrane</location>
        <topology evidence="1">Single-pass membrane protein</topology>
    </subcellularLocation>
</comment>
<dbReference type="AlphaFoldDB" id="A0A8C8UJE8"/>
<keyword evidence="8" id="KW-1133">Transmembrane helix</keyword>
<evidence type="ECO:0000259" key="16">
    <source>
        <dbReference type="Pfam" id="PF22441"/>
    </source>
</evidence>
<proteinExistence type="inferred from homology"/>
<evidence type="ECO:0000313" key="17">
    <source>
        <dbReference type="Ensembl" id="ENSPEMP00000033511.1"/>
    </source>
</evidence>
<evidence type="ECO:0000256" key="13">
    <source>
        <dbReference type="ARBA" id="ARBA00023214"/>
    </source>
</evidence>
<reference evidence="17" key="3">
    <citation type="submission" date="2025-09" db="UniProtKB">
        <authorList>
            <consortium name="Ensembl"/>
        </authorList>
    </citation>
    <scope>IDENTIFICATION</scope>
</reference>
<keyword evidence="13" id="KW-0868">Chloride</keyword>
<comment type="catalytic activity">
    <reaction evidence="15">
        <text>chloride(in) = chloride(out)</text>
        <dbReference type="Rhea" id="RHEA:29823"/>
        <dbReference type="ChEBI" id="CHEBI:17996"/>
    </reaction>
</comment>
<organism evidence="17 18">
    <name type="scientific">Peromyscus maniculatus bairdii</name>
    <name type="common">Prairie deer mouse</name>
    <dbReference type="NCBI Taxonomy" id="230844"/>
    <lineage>
        <taxon>Eukaryota</taxon>
        <taxon>Metazoa</taxon>
        <taxon>Chordata</taxon>
        <taxon>Craniata</taxon>
        <taxon>Vertebrata</taxon>
        <taxon>Euteleostomi</taxon>
        <taxon>Mammalia</taxon>
        <taxon>Eutheria</taxon>
        <taxon>Euarchontoglires</taxon>
        <taxon>Glires</taxon>
        <taxon>Rodentia</taxon>
        <taxon>Myomorpha</taxon>
        <taxon>Muroidea</taxon>
        <taxon>Cricetidae</taxon>
        <taxon>Neotominae</taxon>
        <taxon>Peromyscus</taxon>
    </lineage>
</organism>
<dbReference type="GO" id="GO:0034707">
    <property type="term" value="C:chloride channel complex"/>
    <property type="evidence" value="ECO:0007669"/>
    <property type="project" value="UniProtKB-KW"/>
</dbReference>
<dbReference type="Gene3D" id="3.40.30.10">
    <property type="entry name" value="Glutaredoxin"/>
    <property type="match status" value="1"/>
</dbReference>
<dbReference type="GO" id="GO:0005886">
    <property type="term" value="C:plasma membrane"/>
    <property type="evidence" value="ECO:0007669"/>
    <property type="project" value="Ensembl"/>
</dbReference>
<keyword evidence="9" id="KW-0560">Oxidoreductase</keyword>
<dbReference type="InterPro" id="IPR002946">
    <property type="entry name" value="CLIC"/>
</dbReference>
<dbReference type="GO" id="GO:0005654">
    <property type="term" value="C:nucleoplasm"/>
    <property type="evidence" value="ECO:0007669"/>
    <property type="project" value="Ensembl"/>
</dbReference>
<keyword evidence="5" id="KW-0963">Cytoplasm</keyword>
<evidence type="ECO:0000256" key="1">
    <source>
        <dbReference type="ARBA" id="ARBA00004167"/>
    </source>
</evidence>
<dbReference type="SUPFAM" id="SSF47616">
    <property type="entry name" value="GST C-terminal domain-like"/>
    <property type="match status" value="1"/>
</dbReference>
<dbReference type="Pfam" id="PF22441">
    <property type="entry name" value="CLIC-like_N"/>
    <property type="match status" value="1"/>
</dbReference>
<dbReference type="InterPro" id="IPR053823">
    <property type="entry name" value="CLIC_N"/>
</dbReference>
<protein>
    <recommendedName>
        <fullName evidence="16">CLIC N-terminal domain-containing protein</fullName>
    </recommendedName>
</protein>
<dbReference type="PANTHER" id="PTHR45476">
    <property type="entry name" value="CHLORIDE INTRACELLULAR CHANNEL PROTEIN 6-RELATED"/>
    <property type="match status" value="1"/>
</dbReference>
<dbReference type="Proteomes" id="UP000694547">
    <property type="component" value="Chromosome X"/>
</dbReference>
<comment type="similarity">
    <text evidence="3">Belongs to the chloride channel CLIC family.</text>
</comment>
<dbReference type="GeneTree" id="ENSGT00940000161397"/>
<reference evidence="17" key="2">
    <citation type="submission" date="2025-08" db="UniProtKB">
        <authorList>
            <consortium name="Ensembl"/>
        </authorList>
    </citation>
    <scope>IDENTIFICATION</scope>
</reference>
<dbReference type="InterPro" id="IPR036282">
    <property type="entry name" value="Glutathione-S-Trfase_C_sf"/>
</dbReference>
<evidence type="ECO:0000256" key="11">
    <source>
        <dbReference type="ARBA" id="ARBA00023136"/>
    </source>
</evidence>
<dbReference type="PANTHER" id="PTHR45476:SF3">
    <property type="entry name" value="CHLORIDE INTRACELLULAR CHANNEL PROTEIN"/>
    <property type="match status" value="1"/>
</dbReference>
<evidence type="ECO:0000256" key="6">
    <source>
        <dbReference type="ARBA" id="ARBA00022692"/>
    </source>
</evidence>
<sequence>MAKIKNTEDRLCWRGCGARRTLLHCWWECKLVQPLWKSVWWYLRKLGINLPQDPAIPLFGIYPRNAGSDGESIRNCPFCQCLFMILWLKGVKFNVTTIDMTRKSEELKNLAPGTNPPFLVYNKELKTDFIKNEEILEQTLAPPRYPHLSPKYKESFDMGYNLFAKFSAYIKNIQKEKFKHLNDNLNIPLLDKIDQDSAGKHTVSRSLFLDGDQLTLADCSLLSKLNIIKVTVKKYCDFDIPAEFSGVWCYLHNAYAHEEFAYICPEDKEIENMYASVAKQ</sequence>
<keyword evidence="4" id="KW-0813">Transport</keyword>
<dbReference type="GO" id="GO:0004602">
    <property type="term" value="F:glutathione peroxidase activity"/>
    <property type="evidence" value="ECO:0007669"/>
    <property type="project" value="Ensembl"/>
</dbReference>
<evidence type="ECO:0000256" key="15">
    <source>
        <dbReference type="ARBA" id="ARBA00024167"/>
    </source>
</evidence>
<evidence type="ECO:0000256" key="7">
    <source>
        <dbReference type="ARBA" id="ARBA00022882"/>
    </source>
</evidence>
<feature type="domain" description="CLIC N-terminal" evidence="16">
    <location>
        <begin position="65"/>
        <end position="143"/>
    </location>
</feature>
<keyword evidence="6" id="KW-0812">Transmembrane</keyword>
<dbReference type="GO" id="GO:0010881">
    <property type="term" value="P:regulation of cardiac muscle contraction by regulation of the release of sequestered calcium ion"/>
    <property type="evidence" value="ECO:0007669"/>
    <property type="project" value="Ensembl"/>
</dbReference>
<evidence type="ECO:0000256" key="2">
    <source>
        <dbReference type="ARBA" id="ARBA00004496"/>
    </source>
</evidence>
<evidence type="ECO:0000256" key="10">
    <source>
        <dbReference type="ARBA" id="ARBA00023065"/>
    </source>
</evidence>
<evidence type="ECO:0000256" key="3">
    <source>
        <dbReference type="ARBA" id="ARBA00007655"/>
    </source>
</evidence>
<keyword evidence="14" id="KW-0407">Ion channel</keyword>
<evidence type="ECO:0000256" key="4">
    <source>
        <dbReference type="ARBA" id="ARBA00022448"/>
    </source>
</evidence>
<dbReference type="GO" id="GO:0005829">
    <property type="term" value="C:cytosol"/>
    <property type="evidence" value="ECO:0007669"/>
    <property type="project" value="Ensembl"/>
</dbReference>
<keyword evidence="11" id="KW-0472">Membrane</keyword>
<dbReference type="InterPro" id="IPR036249">
    <property type="entry name" value="Thioredoxin-like_sf"/>
</dbReference>
<evidence type="ECO:0000313" key="18">
    <source>
        <dbReference type="Proteomes" id="UP000694547"/>
    </source>
</evidence>
<accession>A0A8C8UJE8</accession>
<reference evidence="17 18" key="1">
    <citation type="submission" date="2018-10" db="EMBL/GenBank/DDBJ databases">
        <title>Improved assembly of the deer mouse Peromyscus maniculatus genome.</title>
        <authorList>
            <person name="Lassance J.-M."/>
            <person name="Hoekstra H.E."/>
        </authorList>
    </citation>
    <scope>NUCLEOTIDE SEQUENCE [LARGE SCALE GENOMIC DNA]</scope>
</reference>
<dbReference type="PRINTS" id="PR01263">
    <property type="entry name" value="INTCLCHANNEL"/>
</dbReference>
<keyword evidence="12" id="KW-0869">Chloride channel</keyword>
<keyword evidence="18" id="KW-1185">Reference proteome</keyword>
<dbReference type="Gene3D" id="1.20.1050.10">
    <property type="match status" value="1"/>
</dbReference>
<name>A0A8C8UJE8_PERMB</name>
<evidence type="ECO:0000256" key="12">
    <source>
        <dbReference type="ARBA" id="ARBA00023173"/>
    </source>
</evidence>
<dbReference type="SUPFAM" id="SSF52833">
    <property type="entry name" value="Thioredoxin-like"/>
    <property type="match status" value="1"/>
</dbReference>
<dbReference type="GO" id="GO:0005254">
    <property type="term" value="F:chloride channel activity"/>
    <property type="evidence" value="ECO:0007669"/>
    <property type="project" value="UniProtKB-KW"/>
</dbReference>
<keyword evidence="10" id="KW-0406">Ion transport</keyword>
<dbReference type="CDD" id="cd03061">
    <property type="entry name" value="GST_N_CLIC"/>
    <property type="match status" value="1"/>
</dbReference>